<dbReference type="Pfam" id="PF07228">
    <property type="entry name" value="SpoIIE"/>
    <property type="match status" value="1"/>
</dbReference>
<sequence>MDDTAAGRAPVPARTHGPPLPQPGRPAPAVRADGHRAAEQLTADTARTAAARRLQTATARPDLDGLATVAARLLGVASGRISLLADGPLVVGAHGPQPAPARDRPGEELARTVCSQTAAAGRPLVIPDTHVDLRVTELPAVRAGEVGSYLGVPLATRDGCVVGAFCVFDPGARDWAPGDASLLQHLAGAAAAGLELAVAGEVSPEVSLVQTAVRSAGVGTRDLEVATGRVDGDEQAPALFGLRREELDHEVDVALDRIHPGDRAAARTDVAVALATGSVLDVTAHRRAAERIAGALDGVAVGCVVTDGSRRVVHANAAAERLTGTARADLLGRSVVDLFSDGDGGGDGDGGAAALTDLVRRALHAGEAVTEVTAPGTGRRVEVRVVPGGEGLAVYLVDGTDRHEPARAAERASTRASLLAEVTAVATGTDDPDVAAQRLAELLVPALGDWCVVTLVEDDRAVDTPVRTVPHPFDLRRGLRDVGSRHRDPARVPLLARYVEHRLSDLTEHAPLWRALREGRPLQVPDATAAVSAVLDPDGVARAVLAELAPSSGLVLPLPGRGRTVGLLTLFQDADRPPLDAEDVATVVELAGRAGLALDSARLHRHQRRFAEELQRSLLTDPPAPARTDLVVRYVPSTRTAQVGGDWYDAFEQPAGTVLVIGDVVGHDTRAATAMAQVRTVVRTLGAVGDDRPADVLTRTDRVLVASQPDVTASVLVARLEEGPGGATRLRWSCAGHPPAAVLTPAGAVEFLTAPDADLLLGVDPAAARHDHVADLPAGSTVLLYTDGLVERRGTSLDEGFAALAGALAETAAEGPTDLDALVDGLLARTLPAGSADDVAVLALRLHGRG</sequence>
<dbReference type="InterPro" id="IPR036457">
    <property type="entry name" value="PPM-type-like_dom_sf"/>
</dbReference>
<dbReference type="InterPro" id="IPR013656">
    <property type="entry name" value="PAS_4"/>
</dbReference>
<dbReference type="Pfam" id="PF08448">
    <property type="entry name" value="PAS_4"/>
    <property type="match status" value="1"/>
</dbReference>
<dbReference type="Gene3D" id="3.30.450.40">
    <property type="match status" value="2"/>
</dbReference>
<dbReference type="SMART" id="SM00065">
    <property type="entry name" value="GAF"/>
    <property type="match status" value="2"/>
</dbReference>
<dbReference type="InterPro" id="IPR003018">
    <property type="entry name" value="GAF"/>
</dbReference>
<gene>
    <name evidence="4" type="ORF">AB2L28_03560</name>
</gene>
<dbReference type="InterPro" id="IPR001932">
    <property type="entry name" value="PPM-type_phosphatase-like_dom"/>
</dbReference>
<reference evidence="4 5" key="1">
    <citation type="submission" date="2024-07" db="EMBL/GenBank/DDBJ databases">
        <authorList>
            <person name="Thanompreechachai J."/>
            <person name="Duangmal K."/>
        </authorList>
    </citation>
    <scope>NUCLEOTIDE SEQUENCE [LARGE SCALE GENOMIC DNA]</scope>
    <source>
        <strain evidence="4 5">TBRC 1896</strain>
    </source>
</reference>
<name>A0ABV4I1Z8_9ACTN</name>
<dbReference type="SUPFAM" id="SSF55781">
    <property type="entry name" value="GAF domain-like"/>
    <property type="match status" value="2"/>
</dbReference>
<protein>
    <submittedName>
        <fullName evidence="4">SpoIIE family protein phosphatase</fullName>
    </submittedName>
</protein>
<dbReference type="Proteomes" id="UP001566476">
    <property type="component" value="Unassembled WGS sequence"/>
</dbReference>
<dbReference type="CDD" id="cd00130">
    <property type="entry name" value="PAS"/>
    <property type="match status" value="1"/>
</dbReference>
<dbReference type="PROSITE" id="PS50112">
    <property type="entry name" value="PAS"/>
    <property type="match status" value="1"/>
</dbReference>
<evidence type="ECO:0000313" key="5">
    <source>
        <dbReference type="Proteomes" id="UP001566476"/>
    </source>
</evidence>
<dbReference type="PANTHER" id="PTHR43156:SF2">
    <property type="entry name" value="STAGE II SPORULATION PROTEIN E"/>
    <property type="match status" value="1"/>
</dbReference>
<dbReference type="InterPro" id="IPR052016">
    <property type="entry name" value="Bact_Sigma-Reg"/>
</dbReference>
<organism evidence="4 5">
    <name type="scientific">Kineococcus mangrovi</name>
    <dbReference type="NCBI Taxonomy" id="1660183"/>
    <lineage>
        <taxon>Bacteria</taxon>
        <taxon>Bacillati</taxon>
        <taxon>Actinomycetota</taxon>
        <taxon>Actinomycetes</taxon>
        <taxon>Kineosporiales</taxon>
        <taxon>Kineosporiaceae</taxon>
        <taxon>Kineococcus</taxon>
    </lineage>
</organism>
<dbReference type="InterPro" id="IPR035965">
    <property type="entry name" value="PAS-like_dom_sf"/>
</dbReference>
<evidence type="ECO:0000259" key="3">
    <source>
        <dbReference type="PROSITE" id="PS50112"/>
    </source>
</evidence>
<dbReference type="Pfam" id="PF01590">
    <property type="entry name" value="GAF"/>
    <property type="match status" value="2"/>
</dbReference>
<evidence type="ECO:0000256" key="1">
    <source>
        <dbReference type="ARBA" id="ARBA00022801"/>
    </source>
</evidence>
<accession>A0ABV4I1Z8</accession>
<dbReference type="InterPro" id="IPR029016">
    <property type="entry name" value="GAF-like_dom_sf"/>
</dbReference>
<dbReference type="SMART" id="SM00331">
    <property type="entry name" value="PP2C_SIG"/>
    <property type="match status" value="1"/>
</dbReference>
<dbReference type="Gene3D" id="3.30.450.20">
    <property type="entry name" value="PAS domain"/>
    <property type="match status" value="2"/>
</dbReference>
<feature type="region of interest" description="Disordered" evidence="2">
    <location>
        <begin position="1"/>
        <end position="35"/>
    </location>
</feature>
<comment type="caution">
    <text evidence="4">The sequence shown here is derived from an EMBL/GenBank/DDBJ whole genome shotgun (WGS) entry which is preliminary data.</text>
</comment>
<dbReference type="EMBL" id="JBGGTQ010000002">
    <property type="protein sequence ID" value="MEZ0491306.1"/>
    <property type="molecule type" value="Genomic_DNA"/>
</dbReference>
<feature type="domain" description="PAS" evidence="3">
    <location>
        <begin position="288"/>
        <end position="343"/>
    </location>
</feature>
<dbReference type="SMART" id="SM00091">
    <property type="entry name" value="PAS"/>
    <property type="match status" value="1"/>
</dbReference>
<evidence type="ECO:0000256" key="2">
    <source>
        <dbReference type="SAM" id="MobiDB-lite"/>
    </source>
</evidence>
<keyword evidence="1" id="KW-0378">Hydrolase</keyword>
<evidence type="ECO:0000313" key="4">
    <source>
        <dbReference type="EMBL" id="MEZ0491306.1"/>
    </source>
</evidence>
<dbReference type="SUPFAM" id="SSF81606">
    <property type="entry name" value="PP2C-like"/>
    <property type="match status" value="1"/>
</dbReference>
<dbReference type="Gene3D" id="3.60.40.10">
    <property type="entry name" value="PPM-type phosphatase domain"/>
    <property type="match status" value="1"/>
</dbReference>
<keyword evidence="5" id="KW-1185">Reference proteome</keyword>
<dbReference type="RefSeq" id="WP_370717357.1">
    <property type="nucleotide sequence ID" value="NZ_JBGGTQ010000002.1"/>
</dbReference>
<dbReference type="InterPro" id="IPR000014">
    <property type="entry name" value="PAS"/>
</dbReference>
<proteinExistence type="predicted"/>
<dbReference type="PANTHER" id="PTHR43156">
    <property type="entry name" value="STAGE II SPORULATION PROTEIN E-RELATED"/>
    <property type="match status" value="1"/>
</dbReference>
<dbReference type="SUPFAM" id="SSF55785">
    <property type="entry name" value="PYP-like sensor domain (PAS domain)"/>
    <property type="match status" value="1"/>
</dbReference>